<keyword evidence="3" id="KW-1185">Reference proteome</keyword>
<comment type="caution">
    <text evidence="2">The sequence shown here is derived from an EMBL/GenBank/DDBJ whole genome shotgun (WGS) entry which is preliminary data.</text>
</comment>
<organism evidence="2 3">
    <name type="scientific">Sphaerosporella brunnea</name>
    <dbReference type="NCBI Taxonomy" id="1250544"/>
    <lineage>
        <taxon>Eukaryota</taxon>
        <taxon>Fungi</taxon>
        <taxon>Dikarya</taxon>
        <taxon>Ascomycota</taxon>
        <taxon>Pezizomycotina</taxon>
        <taxon>Pezizomycetes</taxon>
        <taxon>Pezizales</taxon>
        <taxon>Pyronemataceae</taxon>
        <taxon>Sphaerosporella</taxon>
    </lineage>
</organism>
<evidence type="ECO:0000256" key="1">
    <source>
        <dbReference type="SAM" id="MobiDB-lite"/>
    </source>
</evidence>
<protein>
    <submittedName>
        <fullName evidence="2">Uncharacterized protein</fullName>
    </submittedName>
</protein>
<proteinExistence type="predicted"/>
<feature type="region of interest" description="Disordered" evidence="1">
    <location>
        <begin position="200"/>
        <end position="230"/>
    </location>
</feature>
<dbReference type="Proteomes" id="UP000326924">
    <property type="component" value="Unassembled WGS sequence"/>
</dbReference>
<sequence length="246" mass="27191">MRFLDEKERKKGERLEMGFGLLNGLEAALFGTLSSTRAVAHPFPYAHVCMNVASFAAELLPASPQVPCLCLRPRSARWAKPNCWKRFTAFCHCSQATMHPPSHPSISHTPPAWPLCFCCCSASLPAPAPFHNSIIPFSSSLRSLSYTPTLASRSLSLSSSDSKFIPPFDSTFPSPVRSLAVYCQHDKLHHPPPVFLAQRTTNDPFAPPNIPNNINPPPPPKKNTNSRKERLAHRLLRPTTPLSSTF</sequence>
<evidence type="ECO:0000313" key="3">
    <source>
        <dbReference type="Proteomes" id="UP000326924"/>
    </source>
</evidence>
<name>A0A5J5F3T5_9PEZI</name>
<accession>A0A5J5F3T5</accession>
<dbReference type="InParanoid" id="A0A5J5F3T5"/>
<dbReference type="AlphaFoldDB" id="A0A5J5F3T5"/>
<reference evidence="2 3" key="1">
    <citation type="submission" date="2019-09" db="EMBL/GenBank/DDBJ databases">
        <title>Draft genome of the ectomycorrhizal ascomycete Sphaerosporella brunnea.</title>
        <authorList>
            <consortium name="DOE Joint Genome Institute"/>
            <person name="Benucci G.M."/>
            <person name="Marozzi G."/>
            <person name="Antonielli L."/>
            <person name="Sanchez S."/>
            <person name="Marco P."/>
            <person name="Wang X."/>
            <person name="Falini L.B."/>
            <person name="Barry K."/>
            <person name="Haridas S."/>
            <person name="Lipzen A."/>
            <person name="Labutti K."/>
            <person name="Grigoriev I.V."/>
            <person name="Murat C."/>
            <person name="Martin F."/>
            <person name="Albertini E."/>
            <person name="Donnini D."/>
            <person name="Bonito G."/>
        </authorList>
    </citation>
    <scope>NUCLEOTIDE SEQUENCE [LARGE SCALE GENOMIC DNA]</scope>
    <source>
        <strain evidence="2 3">Sb_GMNB300</strain>
    </source>
</reference>
<feature type="compositionally biased region" description="Pro residues" evidence="1">
    <location>
        <begin position="205"/>
        <end position="221"/>
    </location>
</feature>
<dbReference type="EMBL" id="VXIS01000042">
    <property type="protein sequence ID" value="KAA8910764.1"/>
    <property type="molecule type" value="Genomic_DNA"/>
</dbReference>
<gene>
    <name evidence="2" type="ORF">FN846DRAFT_507376</name>
</gene>
<evidence type="ECO:0000313" key="2">
    <source>
        <dbReference type="EMBL" id="KAA8910764.1"/>
    </source>
</evidence>